<reference evidence="2" key="1">
    <citation type="submission" date="2020-08" db="EMBL/GenBank/DDBJ databases">
        <title>Multicomponent nature underlies the extraordinary mechanical properties of spider dragline silk.</title>
        <authorList>
            <person name="Kono N."/>
            <person name="Nakamura H."/>
            <person name="Mori M."/>
            <person name="Yoshida Y."/>
            <person name="Ohtoshi R."/>
            <person name="Malay A.D."/>
            <person name="Moran D.A.P."/>
            <person name="Tomita M."/>
            <person name="Numata K."/>
            <person name="Arakawa K."/>
        </authorList>
    </citation>
    <scope>NUCLEOTIDE SEQUENCE</scope>
</reference>
<accession>A0A8X7BX37</accession>
<proteinExistence type="predicted"/>
<dbReference type="Proteomes" id="UP000886998">
    <property type="component" value="Unassembled WGS sequence"/>
</dbReference>
<keyword evidence="1" id="KW-1133">Transmembrane helix</keyword>
<gene>
    <name evidence="2" type="ORF">TNIN_92861</name>
</gene>
<evidence type="ECO:0000313" key="2">
    <source>
        <dbReference type="EMBL" id="GFY45124.1"/>
    </source>
</evidence>
<organism evidence="2 3">
    <name type="scientific">Trichonephila inaurata madagascariensis</name>
    <dbReference type="NCBI Taxonomy" id="2747483"/>
    <lineage>
        <taxon>Eukaryota</taxon>
        <taxon>Metazoa</taxon>
        <taxon>Ecdysozoa</taxon>
        <taxon>Arthropoda</taxon>
        <taxon>Chelicerata</taxon>
        <taxon>Arachnida</taxon>
        <taxon>Araneae</taxon>
        <taxon>Araneomorphae</taxon>
        <taxon>Entelegynae</taxon>
        <taxon>Araneoidea</taxon>
        <taxon>Nephilidae</taxon>
        <taxon>Trichonephila</taxon>
        <taxon>Trichonephila inaurata</taxon>
    </lineage>
</organism>
<dbReference type="AlphaFoldDB" id="A0A8X7BX37"/>
<dbReference type="EMBL" id="BMAV01004643">
    <property type="protein sequence ID" value="GFY45124.1"/>
    <property type="molecule type" value="Genomic_DNA"/>
</dbReference>
<feature type="transmembrane region" description="Helical" evidence="1">
    <location>
        <begin position="87"/>
        <end position="108"/>
    </location>
</feature>
<comment type="caution">
    <text evidence="2">The sequence shown here is derived from an EMBL/GenBank/DDBJ whole genome shotgun (WGS) entry which is preliminary data.</text>
</comment>
<evidence type="ECO:0000313" key="3">
    <source>
        <dbReference type="Proteomes" id="UP000886998"/>
    </source>
</evidence>
<evidence type="ECO:0000256" key="1">
    <source>
        <dbReference type="SAM" id="Phobius"/>
    </source>
</evidence>
<keyword evidence="3" id="KW-1185">Reference proteome</keyword>
<keyword evidence="1" id="KW-0472">Membrane</keyword>
<sequence>MKTFNATIRRLGWTGSEFVVEISQHICFSSERRYLLAEIDIRPSGVAINSCVNGSGNHKMVEMVQLDRYGRAEISQRLGKVVWGSRYASGLCFVGMECIVSVVVYFNMDGPDRGGLWMNFWGF</sequence>
<name>A0A8X7BX37_9ARAC</name>
<keyword evidence="1" id="KW-0812">Transmembrane</keyword>
<protein>
    <submittedName>
        <fullName evidence="2">Uncharacterized protein</fullName>
    </submittedName>
</protein>